<feature type="transmembrane region" description="Helical" evidence="16">
    <location>
        <begin position="239"/>
        <end position="261"/>
    </location>
</feature>
<keyword evidence="12 16" id="KW-0443">Lipid metabolism</keyword>
<feature type="transmembrane region" description="Helical" evidence="16">
    <location>
        <begin position="62"/>
        <end position="79"/>
    </location>
</feature>
<comment type="function">
    <text evidence="16">May be involved in the synthesis of minor phospholipids and in modulation of IP3-mediated signal transduction.</text>
</comment>
<comment type="pathway">
    <text evidence="3 16 17">Phospholipid metabolism; CDP-diacylglycerol biosynthesis; CDP-diacylglycerol from sn-glycerol 3-phosphate: step 3/3.</text>
</comment>
<dbReference type="EMBL" id="HBHY01012483">
    <property type="protein sequence ID" value="CAE0140765.1"/>
    <property type="molecule type" value="Transcribed_RNA"/>
</dbReference>
<feature type="transmembrane region" description="Helical" evidence="16">
    <location>
        <begin position="122"/>
        <end position="139"/>
    </location>
</feature>
<proteinExistence type="inferred from homology"/>
<evidence type="ECO:0000256" key="7">
    <source>
        <dbReference type="ARBA" id="ARBA00022516"/>
    </source>
</evidence>
<accession>A0A7S3BP68</accession>
<evidence type="ECO:0000256" key="6">
    <source>
        <dbReference type="ARBA" id="ARBA00012487"/>
    </source>
</evidence>
<dbReference type="PANTHER" id="PTHR13773:SF8">
    <property type="entry name" value="PHOSPHATIDATE CYTIDYLYLTRANSFERASE, PHOTORECEPTOR-SPECIFIC"/>
    <property type="match status" value="1"/>
</dbReference>
<comment type="catalytic activity">
    <reaction evidence="1 16 17">
        <text>a 1,2-diacyl-sn-glycero-3-phosphate + CTP + H(+) = a CDP-1,2-diacyl-sn-glycerol + diphosphate</text>
        <dbReference type="Rhea" id="RHEA:16229"/>
        <dbReference type="ChEBI" id="CHEBI:15378"/>
        <dbReference type="ChEBI" id="CHEBI:33019"/>
        <dbReference type="ChEBI" id="CHEBI:37563"/>
        <dbReference type="ChEBI" id="CHEBI:58332"/>
        <dbReference type="ChEBI" id="CHEBI:58608"/>
        <dbReference type="EC" id="2.7.7.41"/>
    </reaction>
</comment>
<keyword evidence="11 16" id="KW-1133">Transmembrane helix</keyword>
<comment type="similarity">
    <text evidence="5 16 17">Belongs to the CDS family.</text>
</comment>
<protein>
    <recommendedName>
        <fullName evidence="6 16">Phosphatidate cytidylyltransferase</fullName>
        <ecNumber evidence="6 16">2.7.7.41</ecNumber>
    </recommendedName>
</protein>
<evidence type="ECO:0000256" key="9">
    <source>
        <dbReference type="ARBA" id="ARBA00022692"/>
    </source>
</evidence>
<dbReference type="PROSITE" id="PS01315">
    <property type="entry name" value="CDS"/>
    <property type="match status" value="1"/>
</dbReference>
<evidence type="ECO:0000256" key="2">
    <source>
        <dbReference type="ARBA" id="ARBA00004141"/>
    </source>
</evidence>
<evidence type="ECO:0000256" key="15">
    <source>
        <dbReference type="ARBA" id="ARBA00023264"/>
    </source>
</evidence>
<keyword evidence="13 16" id="KW-0472">Membrane</keyword>
<reference evidence="18" key="1">
    <citation type="submission" date="2021-01" db="EMBL/GenBank/DDBJ databases">
        <authorList>
            <person name="Corre E."/>
            <person name="Pelletier E."/>
            <person name="Niang G."/>
            <person name="Scheremetjew M."/>
            <person name="Finn R."/>
            <person name="Kale V."/>
            <person name="Holt S."/>
            <person name="Cochrane G."/>
            <person name="Meng A."/>
            <person name="Brown T."/>
            <person name="Cohen L."/>
        </authorList>
    </citation>
    <scope>NUCLEOTIDE SEQUENCE</scope>
    <source>
        <strain evidence="18">RCC927</strain>
    </source>
</reference>
<feature type="transmembrane region" description="Helical" evidence="16">
    <location>
        <begin position="273"/>
        <end position="291"/>
    </location>
</feature>
<name>A0A7S3BP68_9VIRI</name>
<evidence type="ECO:0000256" key="3">
    <source>
        <dbReference type="ARBA" id="ARBA00005119"/>
    </source>
</evidence>
<comment type="pathway">
    <text evidence="4">Lipid metabolism.</text>
</comment>
<dbReference type="InterPro" id="IPR000374">
    <property type="entry name" value="PC_trans"/>
</dbReference>
<comment type="subcellular location">
    <subcellularLocation>
        <location evidence="2">Membrane</location>
        <topology evidence="2">Multi-pass membrane protein</topology>
    </subcellularLocation>
</comment>
<feature type="transmembrane region" description="Helical" evidence="16">
    <location>
        <begin position="211"/>
        <end position="233"/>
    </location>
</feature>
<keyword evidence="15 16" id="KW-1208">Phospholipid metabolism</keyword>
<evidence type="ECO:0000256" key="5">
    <source>
        <dbReference type="ARBA" id="ARBA00010185"/>
    </source>
</evidence>
<evidence type="ECO:0000256" key="8">
    <source>
        <dbReference type="ARBA" id="ARBA00022679"/>
    </source>
</evidence>
<dbReference type="UniPathway" id="UPA00557">
    <property type="reaction ID" value="UER00614"/>
</dbReference>
<evidence type="ECO:0000256" key="14">
    <source>
        <dbReference type="ARBA" id="ARBA00023209"/>
    </source>
</evidence>
<evidence type="ECO:0000256" key="11">
    <source>
        <dbReference type="ARBA" id="ARBA00022989"/>
    </source>
</evidence>
<evidence type="ECO:0000313" key="18">
    <source>
        <dbReference type="EMBL" id="CAE0140765.1"/>
    </source>
</evidence>
<evidence type="ECO:0000256" key="17">
    <source>
        <dbReference type="RuleBase" id="RU003938"/>
    </source>
</evidence>
<evidence type="ECO:0000256" key="4">
    <source>
        <dbReference type="ARBA" id="ARBA00005189"/>
    </source>
</evidence>
<dbReference type="Pfam" id="PF01148">
    <property type="entry name" value="CTP_transf_1"/>
    <property type="match status" value="1"/>
</dbReference>
<gene>
    <name evidence="18" type="ORF">PSIN1315_LOCUS8018</name>
</gene>
<keyword evidence="14 16" id="KW-0594">Phospholipid biosynthesis</keyword>
<dbReference type="GO" id="GO:0005789">
    <property type="term" value="C:endoplasmic reticulum membrane"/>
    <property type="evidence" value="ECO:0007669"/>
    <property type="project" value="TreeGrafter"/>
</dbReference>
<dbReference type="GO" id="GO:0016024">
    <property type="term" value="P:CDP-diacylglycerol biosynthetic process"/>
    <property type="evidence" value="ECO:0007669"/>
    <property type="project" value="UniProtKB-UniRule"/>
</dbReference>
<dbReference type="AlphaFoldDB" id="A0A7S3BP68"/>
<feature type="transmembrane region" description="Helical" evidence="16">
    <location>
        <begin position="362"/>
        <end position="382"/>
    </location>
</feature>
<keyword evidence="7 16" id="KW-0444">Lipid biosynthesis</keyword>
<organism evidence="18">
    <name type="scientific">Prasinoderma singulare</name>
    <dbReference type="NCBI Taxonomy" id="676789"/>
    <lineage>
        <taxon>Eukaryota</taxon>
        <taxon>Viridiplantae</taxon>
        <taxon>Prasinodermophyta</taxon>
        <taxon>Prasinodermophyceae</taxon>
        <taxon>Prasinodermales</taxon>
        <taxon>Prasinodermaceae</taxon>
        <taxon>Prasinoderma</taxon>
    </lineage>
</organism>
<dbReference type="InterPro" id="IPR016720">
    <property type="entry name" value="PC_Trfase_euk"/>
</dbReference>
<dbReference type="PANTHER" id="PTHR13773">
    <property type="entry name" value="PHOSPHATIDATE CYTIDYLYLTRANSFERASE"/>
    <property type="match status" value="1"/>
</dbReference>
<comment type="cofactor">
    <cofactor evidence="16">
        <name>Mg(2+)</name>
        <dbReference type="ChEBI" id="CHEBI:18420"/>
    </cofactor>
    <text evidence="16">Requires a divalent cation for activity.</text>
</comment>
<evidence type="ECO:0000256" key="1">
    <source>
        <dbReference type="ARBA" id="ARBA00001698"/>
    </source>
</evidence>
<dbReference type="GO" id="GO:0004605">
    <property type="term" value="F:phosphatidate cytidylyltransferase activity"/>
    <property type="evidence" value="ECO:0007669"/>
    <property type="project" value="UniProtKB-UniRule"/>
</dbReference>
<evidence type="ECO:0000256" key="12">
    <source>
        <dbReference type="ARBA" id="ARBA00023098"/>
    </source>
</evidence>
<evidence type="ECO:0000256" key="10">
    <source>
        <dbReference type="ARBA" id="ARBA00022695"/>
    </source>
</evidence>
<evidence type="ECO:0000256" key="16">
    <source>
        <dbReference type="PIRNR" id="PIRNR018269"/>
    </source>
</evidence>
<evidence type="ECO:0000256" key="13">
    <source>
        <dbReference type="ARBA" id="ARBA00023136"/>
    </source>
</evidence>
<keyword evidence="8 16" id="KW-0808">Transferase</keyword>
<dbReference type="PIRSF" id="PIRSF018269">
    <property type="entry name" value="PC_trans_euk"/>
    <property type="match status" value="1"/>
</dbReference>
<sequence>MHDDKHSRPGAGVADSGVVDLADSSGEGNIAANGSNDSRPTRTSNKLLVFSKHKYASLRTRTVSALVLVCSFAGAIYLGHAWLTLYAVGVQTVIVHELFTLARRNPNRRDQDQVEEWKYLPWFRSLNWYFYVALLYFQYGRFARQHFSLPDETSLSEYALVPGRYAHILHDAVLHTLRHHSFYSYLMYIGGWVWFVLSLKKGMYGYQFSQFAWTHMILALAVVQSSFLVANIFEGMIWFLLPCSLVIVNDIMAYFCGFFFGRTPLLALSPKKTWEGFLGAIVFTVLWGFFASRAMAKHSYMTCPQTELTFSLTGESLGCEQIPTFTDVEYAVPEGVRALCGHLLWIPAFASSEVIRVMPVQLHATVLAAFASIVAPFGGFFASGFKRAMKVKDFSDTIPGHGGFTDRMDCQITMGLFAYMYCATFVSTISLDVRQVLQVVLLMDEETRMEVWRQLTKELVAQRLLPEESLELTS</sequence>
<keyword evidence="9 16" id="KW-0812">Transmembrane</keyword>
<keyword evidence="10 16" id="KW-0548">Nucleotidyltransferase</keyword>
<dbReference type="EC" id="2.7.7.41" evidence="6 16"/>
<feature type="transmembrane region" description="Helical" evidence="16">
    <location>
        <begin position="182"/>
        <end position="199"/>
    </location>
</feature>